<keyword evidence="2" id="KW-1185">Reference proteome</keyword>
<reference evidence="1" key="1">
    <citation type="submission" date="2013-05" db="EMBL/GenBank/DDBJ databases">
        <authorList>
            <person name="Yim A.K.Y."/>
            <person name="Chan T.F."/>
            <person name="Ji K.M."/>
            <person name="Liu X.Y."/>
            <person name="Zhou J.W."/>
            <person name="Li R.Q."/>
            <person name="Yang K.Y."/>
            <person name="Li J."/>
            <person name="Li M."/>
            <person name="Law P.T.W."/>
            <person name="Wu Y.L."/>
            <person name="Cai Z.L."/>
            <person name="Qin H."/>
            <person name="Bao Y."/>
            <person name="Leung R.K.K."/>
            <person name="Ng P.K.S."/>
            <person name="Zou J."/>
            <person name="Zhong X.J."/>
            <person name="Ran P.X."/>
            <person name="Zhong N.S."/>
            <person name="Liu Z.G."/>
            <person name="Tsui S.K.W."/>
        </authorList>
    </citation>
    <scope>NUCLEOTIDE SEQUENCE</scope>
    <source>
        <strain evidence="1">Derf</strain>
        <tissue evidence="1">Whole organism</tissue>
    </source>
</reference>
<sequence length="75" mass="9375">MKERKRKKKKRSLLVRVLFQLEFFFQTKRQCERWSQETTVAKKKKRLNDDDDDNIVEIKLKKKIKNTKYIIIIRY</sequence>
<gene>
    <name evidence="1" type="ORF">DERF_005682</name>
</gene>
<dbReference type="AlphaFoldDB" id="A0A922I4I8"/>
<proteinExistence type="predicted"/>
<protein>
    <submittedName>
        <fullName evidence="1">Uncharacterized protein</fullName>
    </submittedName>
</protein>
<comment type="caution">
    <text evidence="1">The sequence shown here is derived from an EMBL/GenBank/DDBJ whole genome shotgun (WGS) entry which is preliminary data.</text>
</comment>
<dbReference type="EMBL" id="ASGP02000002">
    <property type="protein sequence ID" value="KAH9522079.1"/>
    <property type="molecule type" value="Genomic_DNA"/>
</dbReference>
<evidence type="ECO:0000313" key="2">
    <source>
        <dbReference type="Proteomes" id="UP000790347"/>
    </source>
</evidence>
<reference evidence="1" key="2">
    <citation type="journal article" date="2022" name="Res Sq">
        <title>Comparative Genomics Reveals Insights into the Divergent Evolution of Astigmatic Mites and Household Pest Adaptations.</title>
        <authorList>
            <person name="Xiong Q."/>
            <person name="Wan A.T.-Y."/>
            <person name="Liu X.-Y."/>
            <person name="Fung C.S.-H."/>
            <person name="Xiao X."/>
            <person name="Malainual N."/>
            <person name="Hou J."/>
            <person name="Wang L."/>
            <person name="Wang M."/>
            <person name="Yang K."/>
            <person name="Cui Y."/>
            <person name="Leung E."/>
            <person name="Nong W."/>
            <person name="Shin S.-K."/>
            <person name="Au S."/>
            <person name="Jeong K.Y."/>
            <person name="Chew F.T."/>
            <person name="Hui J."/>
            <person name="Leung T.F."/>
            <person name="Tungtrongchitr A."/>
            <person name="Zhong N."/>
            <person name="Liu Z."/>
            <person name="Tsui S."/>
        </authorList>
    </citation>
    <scope>NUCLEOTIDE SEQUENCE</scope>
    <source>
        <strain evidence="1">Derf</strain>
        <tissue evidence="1">Whole organism</tissue>
    </source>
</reference>
<evidence type="ECO:0000313" key="1">
    <source>
        <dbReference type="EMBL" id="KAH9522079.1"/>
    </source>
</evidence>
<accession>A0A922I4I8</accession>
<organism evidence="1 2">
    <name type="scientific">Dermatophagoides farinae</name>
    <name type="common">American house dust mite</name>
    <dbReference type="NCBI Taxonomy" id="6954"/>
    <lineage>
        <taxon>Eukaryota</taxon>
        <taxon>Metazoa</taxon>
        <taxon>Ecdysozoa</taxon>
        <taxon>Arthropoda</taxon>
        <taxon>Chelicerata</taxon>
        <taxon>Arachnida</taxon>
        <taxon>Acari</taxon>
        <taxon>Acariformes</taxon>
        <taxon>Sarcoptiformes</taxon>
        <taxon>Astigmata</taxon>
        <taxon>Psoroptidia</taxon>
        <taxon>Analgoidea</taxon>
        <taxon>Pyroglyphidae</taxon>
        <taxon>Dermatophagoidinae</taxon>
        <taxon>Dermatophagoides</taxon>
    </lineage>
</organism>
<dbReference type="Proteomes" id="UP000790347">
    <property type="component" value="Unassembled WGS sequence"/>
</dbReference>
<name>A0A922I4I8_DERFA</name>